<dbReference type="PANTHER" id="PTHR42852:SF18">
    <property type="entry name" value="CHROMOSOME UNDETERMINED SCAFFOLD_47, WHOLE GENOME SHOTGUN SEQUENCE"/>
    <property type="match status" value="1"/>
</dbReference>
<dbReference type="EMBL" id="FQUZ01000025">
    <property type="protein sequence ID" value="SHF49924.1"/>
    <property type="molecule type" value="Genomic_DNA"/>
</dbReference>
<gene>
    <name evidence="2" type="ORF">SAMN02745117_02067</name>
</gene>
<dbReference type="CDD" id="cd02966">
    <property type="entry name" value="TlpA_like_family"/>
    <property type="match status" value="1"/>
</dbReference>
<dbReference type="GO" id="GO:0016491">
    <property type="term" value="F:oxidoreductase activity"/>
    <property type="evidence" value="ECO:0007669"/>
    <property type="project" value="InterPro"/>
</dbReference>
<evidence type="ECO:0000313" key="2">
    <source>
        <dbReference type="EMBL" id="SHF49924.1"/>
    </source>
</evidence>
<dbReference type="InterPro" id="IPR036249">
    <property type="entry name" value="Thioredoxin-like_sf"/>
</dbReference>
<dbReference type="RefSeq" id="WP_084523172.1">
    <property type="nucleotide sequence ID" value="NZ_FQUZ01000025.1"/>
</dbReference>
<evidence type="ECO:0000313" key="3">
    <source>
        <dbReference type="Proteomes" id="UP000184327"/>
    </source>
</evidence>
<dbReference type="PROSITE" id="PS51352">
    <property type="entry name" value="THIOREDOXIN_2"/>
    <property type="match status" value="1"/>
</dbReference>
<organism evidence="2 3">
    <name type="scientific">Lampropedia hyalina DSM 16112</name>
    <dbReference type="NCBI Taxonomy" id="1122156"/>
    <lineage>
        <taxon>Bacteria</taxon>
        <taxon>Pseudomonadati</taxon>
        <taxon>Pseudomonadota</taxon>
        <taxon>Betaproteobacteria</taxon>
        <taxon>Burkholderiales</taxon>
        <taxon>Comamonadaceae</taxon>
        <taxon>Lampropedia</taxon>
    </lineage>
</organism>
<accession>A0A1M5C580</accession>
<dbReference type="Pfam" id="PF08534">
    <property type="entry name" value="Redoxin"/>
    <property type="match status" value="1"/>
</dbReference>
<feature type="domain" description="Thioredoxin" evidence="1">
    <location>
        <begin position="27"/>
        <end position="167"/>
    </location>
</feature>
<dbReference type="OrthoDB" id="9811352at2"/>
<reference evidence="2 3" key="1">
    <citation type="submission" date="2016-11" db="EMBL/GenBank/DDBJ databases">
        <authorList>
            <person name="Jaros S."/>
            <person name="Januszkiewicz K."/>
            <person name="Wedrychowicz H."/>
        </authorList>
    </citation>
    <scope>NUCLEOTIDE SEQUENCE [LARGE SCALE GENOMIC DNA]</scope>
    <source>
        <strain evidence="2 3">DSM 16112</strain>
    </source>
</reference>
<dbReference type="STRING" id="1122156.SAMN02745117_02067"/>
<dbReference type="AlphaFoldDB" id="A0A1M5C580"/>
<dbReference type="InterPro" id="IPR050553">
    <property type="entry name" value="Thioredoxin_ResA/DsbE_sf"/>
</dbReference>
<proteinExistence type="predicted"/>
<protein>
    <submittedName>
        <fullName evidence="2">Peroxiredoxin</fullName>
    </submittedName>
</protein>
<dbReference type="Gene3D" id="3.40.30.10">
    <property type="entry name" value="Glutaredoxin"/>
    <property type="match status" value="1"/>
</dbReference>
<name>A0A1M5C580_9BURK</name>
<keyword evidence="3" id="KW-1185">Reference proteome</keyword>
<dbReference type="Proteomes" id="UP000184327">
    <property type="component" value="Unassembled WGS sequence"/>
</dbReference>
<dbReference type="InterPro" id="IPR013740">
    <property type="entry name" value="Redoxin"/>
</dbReference>
<evidence type="ECO:0000259" key="1">
    <source>
        <dbReference type="PROSITE" id="PS51352"/>
    </source>
</evidence>
<dbReference type="SUPFAM" id="SSF52833">
    <property type="entry name" value="Thioredoxin-like"/>
    <property type="match status" value="1"/>
</dbReference>
<dbReference type="InterPro" id="IPR013766">
    <property type="entry name" value="Thioredoxin_domain"/>
</dbReference>
<sequence length="170" mass="18875">MTHLLKKNLLSLILLVLLATALWLVLRPTAVAAPASAFLLLDGSVRHTHDFQGKVTLVNFWATSCTSCVAEMPALAATHEKFKSRGYDTVAVAMSYDRPEYVQHFAQSRQLPFDVAFDRDGSIARDWADVRATPTSFLLDPEGRIVRRYVGPPDMARLHASIEKLLPSPD</sequence>
<dbReference type="PANTHER" id="PTHR42852">
    <property type="entry name" value="THIOL:DISULFIDE INTERCHANGE PROTEIN DSBE"/>
    <property type="match status" value="1"/>
</dbReference>